<keyword evidence="2" id="KW-1185">Reference proteome</keyword>
<dbReference type="RefSeq" id="WP_344663651.1">
    <property type="nucleotide sequence ID" value="NZ_BAAAQN010000002.1"/>
</dbReference>
<proteinExistence type="predicted"/>
<dbReference type="Proteomes" id="UP001500751">
    <property type="component" value="Unassembled WGS sequence"/>
</dbReference>
<gene>
    <name evidence="1" type="ORF">GCM10009839_03280</name>
</gene>
<evidence type="ECO:0008006" key="3">
    <source>
        <dbReference type="Google" id="ProtNLM"/>
    </source>
</evidence>
<evidence type="ECO:0000313" key="1">
    <source>
        <dbReference type="EMBL" id="GAA2012309.1"/>
    </source>
</evidence>
<organism evidence="1 2">
    <name type="scientific">Catenulispora yoronensis</name>
    <dbReference type="NCBI Taxonomy" id="450799"/>
    <lineage>
        <taxon>Bacteria</taxon>
        <taxon>Bacillati</taxon>
        <taxon>Actinomycetota</taxon>
        <taxon>Actinomycetes</taxon>
        <taxon>Catenulisporales</taxon>
        <taxon>Catenulisporaceae</taxon>
        <taxon>Catenulispora</taxon>
    </lineage>
</organism>
<reference evidence="2" key="1">
    <citation type="journal article" date="2019" name="Int. J. Syst. Evol. Microbiol.">
        <title>The Global Catalogue of Microorganisms (GCM) 10K type strain sequencing project: providing services to taxonomists for standard genome sequencing and annotation.</title>
        <authorList>
            <consortium name="The Broad Institute Genomics Platform"/>
            <consortium name="The Broad Institute Genome Sequencing Center for Infectious Disease"/>
            <person name="Wu L."/>
            <person name="Ma J."/>
        </authorList>
    </citation>
    <scope>NUCLEOTIDE SEQUENCE [LARGE SCALE GENOMIC DNA]</scope>
    <source>
        <strain evidence="2">JCM 16014</strain>
    </source>
</reference>
<protein>
    <recommendedName>
        <fullName evidence="3">DUF3052 domain-containing protein</fullName>
    </recommendedName>
</protein>
<evidence type="ECO:0000313" key="2">
    <source>
        <dbReference type="Proteomes" id="UP001500751"/>
    </source>
</evidence>
<name>A0ABP5F1Y6_9ACTN</name>
<dbReference type="EMBL" id="BAAAQN010000002">
    <property type="protein sequence ID" value="GAA2012309.1"/>
    <property type="molecule type" value="Genomic_DNA"/>
</dbReference>
<comment type="caution">
    <text evidence="1">The sequence shown here is derived from an EMBL/GenBank/DDBJ whole genome shotgun (WGS) entry which is preliminary data.</text>
</comment>
<accession>A0ABP5F1Y6</accession>
<sequence>MTTTSASGYSGTPLPKKLGIKSGHRVLLHDAPDGFDPQPMPDDVVVERVGGEDEVVYDVILAFVMDRVALEEVYATLPARMATNGSLWVCWPKKASKIKTDVSDSVVRDEALALPIGLVDVKVAAIDETWSGLKLVYRLTHR</sequence>